<dbReference type="EMBL" id="JAUSXB010000001">
    <property type="protein sequence ID" value="MDQ0674004.1"/>
    <property type="molecule type" value="Genomic_DNA"/>
</dbReference>
<evidence type="ECO:0000259" key="1">
    <source>
        <dbReference type="Pfam" id="PF14690"/>
    </source>
</evidence>
<feature type="domain" description="Transposase IS204/IS1001/IS1096/IS1165 zinc-finger" evidence="1">
    <location>
        <begin position="30"/>
        <end position="76"/>
    </location>
</feature>
<comment type="caution">
    <text evidence="2">The sequence shown here is derived from an EMBL/GenBank/DDBJ whole genome shotgun (WGS) entry which is preliminary data.</text>
</comment>
<reference evidence="2 3" key="1">
    <citation type="submission" date="2023-07" db="EMBL/GenBank/DDBJ databases">
        <title>Comparative genomics of wheat-associated soil bacteria to identify genetic determinants of phenazine resistance.</title>
        <authorList>
            <person name="Mouncey N."/>
        </authorList>
    </citation>
    <scope>NUCLEOTIDE SEQUENCE [LARGE SCALE GENOMIC DNA]</scope>
    <source>
        <strain evidence="2 3">W1I3</strain>
    </source>
</reference>
<gene>
    <name evidence="2" type="ORF">QFZ36_001565</name>
</gene>
<keyword evidence="3" id="KW-1185">Reference proteome</keyword>
<protein>
    <submittedName>
        <fullName evidence="2">Transposase</fullName>
    </submittedName>
</protein>
<dbReference type="Pfam" id="PF14690">
    <property type="entry name" value="Zn_ribbon_ISL3"/>
    <property type="match status" value="1"/>
</dbReference>
<proteinExistence type="predicted"/>
<organism evidence="2 3">
    <name type="scientific">Pseudarthrobacter siccitolerans</name>
    <dbReference type="NCBI Taxonomy" id="861266"/>
    <lineage>
        <taxon>Bacteria</taxon>
        <taxon>Bacillati</taxon>
        <taxon>Actinomycetota</taxon>
        <taxon>Actinomycetes</taxon>
        <taxon>Micrococcales</taxon>
        <taxon>Micrococcaceae</taxon>
        <taxon>Pseudarthrobacter</taxon>
    </lineage>
</organism>
<evidence type="ECO:0000313" key="2">
    <source>
        <dbReference type="EMBL" id="MDQ0674004.1"/>
    </source>
</evidence>
<dbReference type="InterPro" id="IPR029261">
    <property type="entry name" value="Transposase_Znf"/>
</dbReference>
<evidence type="ECO:0000313" key="3">
    <source>
        <dbReference type="Proteomes" id="UP001236806"/>
    </source>
</evidence>
<dbReference type="RefSeq" id="WP_306635294.1">
    <property type="nucleotide sequence ID" value="NZ_JAUSXB010000001.1"/>
</dbReference>
<name>A0ABU0PJ62_9MICC</name>
<sequence length="132" mass="14819">MIFNLPDYRVVGTVLLPGGIRNVTVESTFPPGCPSCGVIASRVKERRCRKLRDIPVAGVMVLLWDKRRWCCDEYLCERKSFCEATPQIPRRARSTRWLRDLLVDAVIDSGRAVSETAMAFGISWLAGPAGHR</sequence>
<dbReference type="Proteomes" id="UP001236806">
    <property type="component" value="Unassembled WGS sequence"/>
</dbReference>
<accession>A0ABU0PJ62</accession>